<comment type="similarity">
    <text evidence="2 9">Belongs to the eIF-2B alpha/beta/delta subunits family.</text>
</comment>
<name>A0A4S2N4Z7_9PEZI</name>
<dbReference type="SUPFAM" id="SSF100950">
    <property type="entry name" value="NagB/RpiA/CoA transferase-like"/>
    <property type="match status" value="1"/>
</dbReference>
<dbReference type="Gene3D" id="3.40.50.10470">
    <property type="entry name" value="Translation initiation factor eif-2b, domain 2"/>
    <property type="match status" value="1"/>
</dbReference>
<dbReference type="InterPro" id="IPR042529">
    <property type="entry name" value="IF_2B-like_C"/>
</dbReference>
<evidence type="ECO:0000256" key="4">
    <source>
        <dbReference type="ARBA" id="ARBA00022540"/>
    </source>
</evidence>
<dbReference type="OrthoDB" id="10254737at2759"/>
<dbReference type="PANTHER" id="PTHR10233:SF14">
    <property type="entry name" value="TRANSLATION INITIATION FACTOR EIF-2B SUBUNIT DELTA"/>
    <property type="match status" value="1"/>
</dbReference>
<evidence type="ECO:0000256" key="2">
    <source>
        <dbReference type="ARBA" id="ARBA00007251"/>
    </source>
</evidence>
<sequence>MPAKVVEKIVEVPAESKKDQGIIALLKELESEQFEKRKNKDSFGVEDAQNDVHPSIVTLGIQMNKGIIRGATARTMAMLACLRRVIDDYETPRDQTLIRHLPTSRYLSHQISFLTSARPMTGAMLPPAMGNSIRWLKTEISRINPDLSDDLAKRHLIDRIDAFIHEKFTAADAVIADIAQDYIDVEGSVVVTYSKSSIVQQVLLRAKELRKTFRVIVVDNRVTLEGRNLVHTLVEEDIEVEYVHTYALDHVLQDATVCLLGAQSVLADGSVCARAGTALTAAMAKRMNLPVIVCAEMVKFSDRVNIDQIVMNELGDPDALIPENWDTRFPEPGHLKGWQEQPNTMAVSLMYDVTPAELISSIICEHGSTCPTDVPGVTAIAAKRE</sequence>
<keyword evidence="11" id="KW-1185">Reference proteome</keyword>
<dbReference type="STRING" id="341454.A0A4S2N4Z7"/>
<protein>
    <recommendedName>
        <fullName evidence="6">Translation initiation factor eIF2B subunit delta</fullName>
    </recommendedName>
    <alternativeName>
        <fullName evidence="7">eIF2B GDP-GTP exchange factor subunit delta</fullName>
    </alternativeName>
</protein>
<dbReference type="PANTHER" id="PTHR10233">
    <property type="entry name" value="TRANSLATION INITIATION FACTOR EIF-2B"/>
    <property type="match status" value="1"/>
</dbReference>
<evidence type="ECO:0000256" key="9">
    <source>
        <dbReference type="RuleBase" id="RU003814"/>
    </source>
</evidence>
<reference evidence="10 11" key="1">
    <citation type="submission" date="2019-04" db="EMBL/GenBank/DDBJ databases">
        <title>Comparative genomics and transcriptomics to analyze fruiting body development in filamentous ascomycetes.</title>
        <authorList>
            <consortium name="DOE Joint Genome Institute"/>
            <person name="Lutkenhaus R."/>
            <person name="Traeger S."/>
            <person name="Breuer J."/>
            <person name="Kuo A."/>
            <person name="Lipzen A."/>
            <person name="Pangilinan J."/>
            <person name="Dilworth D."/>
            <person name="Sandor L."/>
            <person name="Poggeler S."/>
            <person name="Barry K."/>
            <person name="Grigoriev I.V."/>
            <person name="Nowrousian M."/>
        </authorList>
    </citation>
    <scope>NUCLEOTIDE SEQUENCE [LARGE SCALE GENOMIC DNA]</scope>
    <source>
        <strain evidence="10 11">CBS 389.68</strain>
    </source>
</reference>
<evidence type="ECO:0000256" key="1">
    <source>
        <dbReference type="ARBA" id="ARBA00004514"/>
    </source>
</evidence>
<dbReference type="Pfam" id="PF01008">
    <property type="entry name" value="IF-2B"/>
    <property type="match status" value="1"/>
</dbReference>
<dbReference type="InterPro" id="IPR037171">
    <property type="entry name" value="NagB/RpiA_transferase-like"/>
</dbReference>
<keyword evidence="5" id="KW-0648">Protein biosynthesis</keyword>
<evidence type="ECO:0000256" key="6">
    <source>
        <dbReference type="ARBA" id="ARBA00044147"/>
    </source>
</evidence>
<evidence type="ECO:0000256" key="8">
    <source>
        <dbReference type="ARBA" id="ARBA00046432"/>
    </source>
</evidence>
<dbReference type="InParanoid" id="A0A4S2N4Z7"/>
<evidence type="ECO:0000313" key="11">
    <source>
        <dbReference type="Proteomes" id="UP000298138"/>
    </source>
</evidence>
<evidence type="ECO:0000256" key="5">
    <source>
        <dbReference type="ARBA" id="ARBA00022917"/>
    </source>
</evidence>
<dbReference type="FunCoup" id="A0A4S2N4Z7">
    <property type="interactions" value="817"/>
</dbReference>
<comment type="subcellular location">
    <subcellularLocation>
        <location evidence="1">Cytoplasm</location>
        <location evidence="1">Cytosol</location>
    </subcellularLocation>
</comment>
<dbReference type="InterPro" id="IPR000649">
    <property type="entry name" value="IF-2B-related"/>
</dbReference>
<evidence type="ECO:0000256" key="7">
    <source>
        <dbReference type="ARBA" id="ARBA00044356"/>
    </source>
</evidence>
<organism evidence="10 11">
    <name type="scientific">Ascodesmis nigricans</name>
    <dbReference type="NCBI Taxonomy" id="341454"/>
    <lineage>
        <taxon>Eukaryota</taxon>
        <taxon>Fungi</taxon>
        <taxon>Dikarya</taxon>
        <taxon>Ascomycota</taxon>
        <taxon>Pezizomycotina</taxon>
        <taxon>Pezizomycetes</taxon>
        <taxon>Pezizales</taxon>
        <taxon>Ascodesmidaceae</taxon>
        <taxon>Ascodesmis</taxon>
    </lineage>
</organism>
<accession>A0A4S2N4Z7</accession>
<evidence type="ECO:0000256" key="3">
    <source>
        <dbReference type="ARBA" id="ARBA00022490"/>
    </source>
</evidence>
<keyword evidence="3" id="KW-0963">Cytoplasm</keyword>
<keyword evidence="4 10" id="KW-0396">Initiation factor</keyword>
<comment type="subunit">
    <text evidence="8">Component of the translation initiation factor 2B (eIF2B) complex which is a heterodecamer of two sets of five different subunits: alpha, beta, gamma, delta and epsilon. Subunits alpha, beta and delta comprise a regulatory subcomplex and subunits epsilon and gamma comprise a catalytic subcomplex. Within the complex, the hexameric regulatory complex resides at the center, with the two heterodimeric catalytic subcomplexes bound on opposite sides.</text>
</comment>
<dbReference type="GO" id="GO:0003743">
    <property type="term" value="F:translation initiation factor activity"/>
    <property type="evidence" value="ECO:0007669"/>
    <property type="project" value="UniProtKB-KW"/>
</dbReference>
<dbReference type="Proteomes" id="UP000298138">
    <property type="component" value="Unassembled WGS sequence"/>
</dbReference>
<dbReference type="EMBL" id="ML220113">
    <property type="protein sequence ID" value="TGZ84290.1"/>
    <property type="molecule type" value="Genomic_DNA"/>
</dbReference>
<proteinExistence type="inferred from homology"/>
<dbReference type="GO" id="GO:0005829">
    <property type="term" value="C:cytosol"/>
    <property type="evidence" value="ECO:0007669"/>
    <property type="project" value="UniProtKB-SubCell"/>
</dbReference>
<dbReference type="AlphaFoldDB" id="A0A4S2N4Z7"/>
<evidence type="ECO:0000313" key="10">
    <source>
        <dbReference type="EMBL" id="TGZ84290.1"/>
    </source>
</evidence>
<gene>
    <name evidence="10" type="ORF">EX30DRAFT_302310</name>
</gene>